<keyword evidence="10" id="KW-1185">Reference proteome</keyword>
<evidence type="ECO:0000259" key="8">
    <source>
        <dbReference type="PROSITE" id="PS50071"/>
    </source>
</evidence>
<dbReference type="Proteomes" id="UP001479436">
    <property type="component" value="Unassembled WGS sequence"/>
</dbReference>
<proteinExistence type="predicted"/>
<protein>
    <recommendedName>
        <fullName evidence="8">Homeobox domain-containing protein</fullName>
    </recommendedName>
</protein>
<feature type="DNA-binding region" description="Homeobox" evidence="6">
    <location>
        <begin position="127"/>
        <end position="186"/>
    </location>
</feature>
<dbReference type="InterPro" id="IPR001356">
    <property type="entry name" value="HD"/>
</dbReference>
<keyword evidence="4 6" id="KW-0371">Homeobox</keyword>
<organism evidence="9 10">
    <name type="scientific">Basidiobolus ranarum</name>
    <dbReference type="NCBI Taxonomy" id="34480"/>
    <lineage>
        <taxon>Eukaryota</taxon>
        <taxon>Fungi</taxon>
        <taxon>Fungi incertae sedis</taxon>
        <taxon>Zoopagomycota</taxon>
        <taxon>Entomophthoromycotina</taxon>
        <taxon>Basidiobolomycetes</taxon>
        <taxon>Basidiobolales</taxon>
        <taxon>Basidiobolaceae</taxon>
        <taxon>Basidiobolus</taxon>
    </lineage>
</organism>
<sequence length="441" mass="49730">MMNPLNIKETERNRCNPASLTALLNPESNYNDNHRDDAKNADLLKQRRGLAESLRVLLPEPNGNHGRQDGGRGEQISLYCSSAQDVRGNKGEFGSTQSVNSNGSTISTFTTFPFTSVIVNPQQPGQSHVKRKKISPEQLEDLLEIFEISNTPDFETREKLAKKLNMSNREIQIWFQNRRAKANREKAEMANRQKNHARYKQPKKTSFLSHRTFLANKDAMDDMYMSVPAQSPPKHLNFHNQASENQPNYKQRIPPPIKILPPVSNIPPSPTSPTNLSLSPLSQSRFSMQALLSPLRSATKPASELLNSQWHSPTRSSFHMTPITENVCSSPSTEAFAFTPQPISEVSSHKRSLTLGLQENPDDASPFTAQYSNKRFMTPSRSSDLLDHLRLPTLPPFRKRAYSMGHIDTHSMDVLALVAERESSAVEFQGRKRSNSTTWNR</sequence>
<gene>
    <name evidence="9" type="ORF">K7432_010697</name>
</gene>
<dbReference type="EMBL" id="JASJQH010000756">
    <property type="protein sequence ID" value="KAK9763013.1"/>
    <property type="molecule type" value="Genomic_DNA"/>
</dbReference>
<dbReference type="CDD" id="cd00086">
    <property type="entry name" value="homeodomain"/>
    <property type="match status" value="1"/>
</dbReference>
<accession>A0ABR2WNB9</accession>
<evidence type="ECO:0000256" key="5">
    <source>
        <dbReference type="ARBA" id="ARBA00023242"/>
    </source>
</evidence>
<dbReference type="SMART" id="SM00389">
    <property type="entry name" value="HOX"/>
    <property type="match status" value="1"/>
</dbReference>
<evidence type="ECO:0000256" key="2">
    <source>
        <dbReference type="ARBA" id="ARBA00022473"/>
    </source>
</evidence>
<evidence type="ECO:0000313" key="9">
    <source>
        <dbReference type="EMBL" id="KAK9763013.1"/>
    </source>
</evidence>
<comment type="subcellular location">
    <subcellularLocation>
        <location evidence="1 6 7">Nucleus</location>
    </subcellularLocation>
</comment>
<evidence type="ECO:0000256" key="6">
    <source>
        <dbReference type="PROSITE-ProRule" id="PRU00108"/>
    </source>
</evidence>
<evidence type="ECO:0000256" key="1">
    <source>
        <dbReference type="ARBA" id="ARBA00004123"/>
    </source>
</evidence>
<dbReference type="InterPro" id="IPR017970">
    <property type="entry name" value="Homeobox_CS"/>
</dbReference>
<dbReference type="PROSITE" id="PS50071">
    <property type="entry name" value="HOMEOBOX_2"/>
    <property type="match status" value="1"/>
</dbReference>
<dbReference type="PROSITE" id="PS00027">
    <property type="entry name" value="HOMEOBOX_1"/>
    <property type="match status" value="1"/>
</dbReference>
<evidence type="ECO:0000256" key="3">
    <source>
        <dbReference type="ARBA" id="ARBA00023125"/>
    </source>
</evidence>
<feature type="domain" description="Homeobox" evidence="8">
    <location>
        <begin position="125"/>
        <end position="185"/>
    </location>
</feature>
<keyword evidence="2" id="KW-0217">Developmental protein</keyword>
<reference evidence="9 10" key="1">
    <citation type="submission" date="2023-04" db="EMBL/GenBank/DDBJ databases">
        <title>Genome of Basidiobolus ranarum AG-B5.</title>
        <authorList>
            <person name="Stajich J.E."/>
            <person name="Carter-House D."/>
            <person name="Gryganskyi A."/>
        </authorList>
    </citation>
    <scope>NUCLEOTIDE SEQUENCE [LARGE SCALE GENOMIC DNA]</scope>
    <source>
        <strain evidence="9 10">AG-B5</strain>
    </source>
</reference>
<dbReference type="PANTHER" id="PTHR45793">
    <property type="entry name" value="HOMEOBOX PROTEIN"/>
    <property type="match status" value="1"/>
</dbReference>
<dbReference type="Pfam" id="PF00046">
    <property type="entry name" value="Homeodomain"/>
    <property type="match status" value="1"/>
</dbReference>
<keyword evidence="5 6" id="KW-0539">Nucleus</keyword>
<dbReference type="SUPFAM" id="SSF46689">
    <property type="entry name" value="Homeodomain-like"/>
    <property type="match status" value="1"/>
</dbReference>
<evidence type="ECO:0000313" key="10">
    <source>
        <dbReference type="Proteomes" id="UP001479436"/>
    </source>
</evidence>
<keyword evidence="3 6" id="KW-0238">DNA-binding</keyword>
<name>A0ABR2WNB9_9FUNG</name>
<dbReference type="InterPro" id="IPR009057">
    <property type="entry name" value="Homeodomain-like_sf"/>
</dbReference>
<dbReference type="Gene3D" id="1.10.10.60">
    <property type="entry name" value="Homeodomain-like"/>
    <property type="match status" value="1"/>
</dbReference>
<evidence type="ECO:0000256" key="7">
    <source>
        <dbReference type="RuleBase" id="RU000682"/>
    </source>
</evidence>
<dbReference type="PANTHER" id="PTHR45793:SF5">
    <property type="entry name" value="HOMEOTIC PROTEIN OCELLILESS"/>
    <property type="match status" value="1"/>
</dbReference>
<comment type="caution">
    <text evidence="9">The sequence shown here is derived from an EMBL/GenBank/DDBJ whole genome shotgun (WGS) entry which is preliminary data.</text>
</comment>
<evidence type="ECO:0000256" key="4">
    <source>
        <dbReference type="ARBA" id="ARBA00023155"/>
    </source>
</evidence>